<dbReference type="OrthoDB" id="3647132at2759"/>
<sequence length="265" mass="29068">MLTRATTTSLVQNAVFNTQELLETILLHLPKPQNLLAARRVNSHWNAVILTSTPLRRKVYLTPQPTSKHTPWLFDAKRKTLRLCTSQECEMPGALWTLPATLNSVFFCVEGVGMRDGITKRVQRAEPVLLRARPDMSGANAEEKGGICEGMLVCQPASKQVTFEWVVERVGKGDVLSRSSRSGNGSGRLRKFITDKVTNERGVTFGDLMGAVRDAIKRMPGGLGTDGSEWSVVVEKSSLWLSGVVFPTEEDREGVEMGAVGGRAT</sequence>
<dbReference type="EMBL" id="MU001631">
    <property type="protein sequence ID" value="KAF2487646.1"/>
    <property type="molecule type" value="Genomic_DNA"/>
</dbReference>
<gene>
    <name evidence="1" type="ORF">BDY17DRAFT_289355</name>
</gene>
<dbReference type="InterPro" id="IPR036047">
    <property type="entry name" value="F-box-like_dom_sf"/>
</dbReference>
<evidence type="ECO:0000313" key="2">
    <source>
        <dbReference type="Proteomes" id="UP000799767"/>
    </source>
</evidence>
<evidence type="ECO:0000313" key="1">
    <source>
        <dbReference type="EMBL" id="KAF2487646.1"/>
    </source>
</evidence>
<protein>
    <recommendedName>
        <fullName evidence="3">F-box domain-containing protein</fullName>
    </recommendedName>
</protein>
<proteinExistence type="predicted"/>
<accession>A0A6A6Q6Q1</accession>
<dbReference type="Proteomes" id="UP000799767">
    <property type="component" value="Unassembled WGS sequence"/>
</dbReference>
<dbReference type="SUPFAM" id="SSF81383">
    <property type="entry name" value="F-box domain"/>
    <property type="match status" value="1"/>
</dbReference>
<dbReference type="RefSeq" id="XP_033594215.1">
    <property type="nucleotide sequence ID" value="XM_033732348.1"/>
</dbReference>
<keyword evidence="2" id="KW-1185">Reference proteome</keyword>
<reference evidence="1" key="1">
    <citation type="journal article" date="2020" name="Stud. Mycol.">
        <title>101 Dothideomycetes genomes: a test case for predicting lifestyles and emergence of pathogens.</title>
        <authorList>
            <person name="Haridas S."/>
            <person name="Albert R."/>
            <person name="Binder M."/>
            <person name="Bloem J."/>
            <person name="Labutti K."/>
            <person name="Salamov A."/>
            <person name="Andreopoulos B."/>
            <person name="Baker S."/>
            <person name="Barry K."/>
            <person name="Bills G."/>
            <person name="Bluhm B."/>
            <person name="Cannon C."/>
            <person name="Castanera R."/>
            <person name="Culley D."/>
            <person name="Daum C."/>
            <person name="Ezra D."/>
            <person name="Gonzalez J."/>
            <person name="Henrissat B."/>
            <person name="Kuo A."/>
            <person name="Liang C."/>
            <person name="Lipzen A."/>
            <person name="Lutzoni F."/>
            <person name="Magnuson J."/>
            <person name="Mondo S."/>
            <person name="Nolan M."/>
            <person name="Ohm R."/>
            <person name="Pangilinan J."/>
            <person name="Park H.-J."/>
            <person name="Ramirez L."/>
            <person name="Alfaro M."/>
            <person name="Sun H."/>
            <person name="Tritt A."/>
            <person name="Yoshinaga Y."/>
            <person name="Zwiers L.-H."/>
            <person name="Turgeon B."/>
            <person name="Goodwin S."/>
            <person name="Spatafora J."/>
            <person name="Crous P."/>
            <person name="Grigoriev I."/>
        </authorList>
    </citation>
    <scope>NUCLEOTIDE SEQUENCE</scope>
    <source>
        <strain evidence="1">CBS 113389</strain>
    </source>
</reference>
<name>A0A6A6Q6Q1_9PEZI</name>
<organism evidence="1 2">
    <name type="scientific">Neohortaea acidophila</name>
    <dbReference type="NCBI Taxonomy" id="245834"/>
    <lineage>
        <taxon>Eukaryota</taxon>
        <taxon>Fungi</taxon>
        <taxon>Dikarya</taxon>
        <taxon>Ascomycota</taxon>
        <taxon>Pezizomycotina</taxon>
        <taxon>Dothideomycetes</taxon>
        <taxon>Dothideomycetidae</taxon>
        <taxon>Mycosphaerellales</taxon>
        <taxon>Teratosphaeriaceae</taxon>
        <taxon>Neohortaea</taxon>
    </lineage>
</organism>
<dbReference type="AlphaFoldDB" id="A0A6A6Q6Q1"/>
<evidence type="ECO:0008006" key="3">
    <source>
        <dbReference type="Google" id="ProtNLM"/>
    </source>
</evidence>
<dbReference type="GeneID" id="54473350"/>